<reference evidence="1 2" key="1">
    <citation type="journal article" date="2009" name="Science">
        <title>Green evolution and dynamic adaptations revealed by genomes of the marine picoeukaryotes Micromonas.</title>
        <authorList>
            <person name="Worden A.Z."/>
            <person name="Lee J.H."/>
            <person name="Mock T."/>
            <person name="Rouze P."/>
            <person name="Simmons M.P."/>
            <person name="Aerts A.L."/>
            <person name="Allen A.E."/>
            <person name="Cuvelier M.L."/>
            <person name="Derelle E."/>
            <person name="Everett M.V."/>
            <person name="Foulon E."/>
            <person name="Grimwood J."/>
            <person name="Gundlach H."/>
            <person name="Henrissat B."/>
            <person name="Napoli C."/>
            <person name="McDonald S.M."/>
            <person name="Parker M.S."/>
            <person name="Rombauts S."/>
            <person name="Salamov A."/>
            <person name="Von Dassow P."/>
            <person name="Badger J.H."/>
            <person name="Coutinho P.M."/>
            <person name="Demir E."/>
            <person name="Dubchak I."/>
            <person name="Gentemann C."/>
            <person name="Eikrem W."/>
            <person name="Gready J.E."/>
            <person name="John U."/>
            <person name="Lanier W."/>
            <person name="Lindquist E.A."/>
            <person name="Lucas S."/>
            <person name="Mayer K.F."/>
            <person name="Moreau H."/>
            <person name="Not F."/>
            <person name="Otillar R."/>
            <person name="Panaud O."/>
            <person name="Pangilinan J."/>
            <person name="Paulsen I."/>
            <person name="Piegu B."/>
            <person name="Poliakov A."/>
            <person name="Robbens S."/>
            <person name="Schmutz J."/>
            <person name="Toulza E."/>
            <person name="Wyss T."/>
            <person name="Zelensky A."/>
            <person name="Zhou K."/>
            <person name="Armbrust E.V."/>
            <person name="Bhattacharya D."/>
            <person name="Goodenough U.W."/>
            <person name="Van de Peer Y."/>
            <person name="Grigoriev I.V."/>
        </authorList>
    </citation>
    <scope>NUCLEOTIDE SEQUENCE [LARGE SCALE GENOMIC DNA]</scope>
    <source>
        <strain evidence="1 2">CCMP1545</strain>
    </source>
</reference>
<proteinExistence type="predicted"/>
<dbReference type="GeneID" id="9686826"/>
<dbReference type="Proteomes" id="UP000001876">
    <property type="component" value="Unassembled WGS sequence"/>
</dbReference>
<name>C1N0G7_MICPC</name>
<organism evidence="2">
    <name type="scientific">Micromonas pusilla (strain CCMP1545)</name>
    <name type="common">Picoplanktonic green alga</name>
    <dbReference type="NCBI Taxonomy" id="564608"/>
    <lineage>
        <taxon>Eukaryota</taxon>
        <taxon>Viridiplantae</taxon>
        <taxon>Chlorophyta</taxon>
        <taxon>Mamiellophyceae</taxon>
        <taxon>Mamiellales</taxon>
        <taxon>Mamiellaceae</taxon>
        <taxon>Micromonas</taxon>
    </lineage>
</organism>
<evidence type="ECO:0000313" key="2">
    <source>
        <dbReference type="Proteomes" id="UP000001876"/>
    </source>
</evidence>
<dbReference type="AlphaFoldDB" id="C1N0G7"/>
<dbReference type="EMBL" id="GG663744">
    <property type="protein sequence ID" value="EEH54267.1"/>
    <property type="molecule type" value="Genomic_DNA"/>
</dbReference>
<dbReference type="RefSeq" id="XP_003061637.1">
    <property type="nucleotide sequence ID" value="XM_003061591.1"/>
</dbReference>
<dbReference type="eggNOG" id="ENOG502SBEY">
    <property type="taxonomic scope" value="Eukaryota"/>
</dbReference>
<sequence length="128" mass="13923">MERPSAAEKIVVFADARPEVSGEYVAKPREEIPAAFAAVCVDNGWDVDVTWKKLNGGEDGAWFKKTTDDAYLYFNALDGEWWIDGPDGLGVYKGPSGSPRAPMGMSIAWRAIDGGTHAPTLAIYRRAS</sequence>
<keyword evidence="2" id="KW-1185">Reference proteome</keyword>
<dbReference type="OrthoDB" id="40372at2759"/>
<protein>
    <submittedName>
        <fullName evidence="1">Predicted protein</fullName>
    </submittedName>
</protein>
<dbReference type="KEGG" id="mpp:MICPUCDRAFT_51013"/>
<accession>C1N0G7</accession>
<evidence type="ECO:0000313" key="1">
    <source>
        <dbReference type="EMBL" id="EEH54267.1"/>
    </source>
</evidence>
<gene>
    <name evidence="1" type="ORF">MICPUCDRAFT_51013</name>
</gene>